<dbReference type="Proteomes" id="UP000249453">
    <property type="component" value="Unassembled WGS sequence"/>
</dbReference>
<evidence type="ECO:0000313" key="2">
    <source>
        <dbReference type="Proteomes" id="UP000249453"/>
    </source>
</evidence>
<keyword evidence="2" id="KW-1185">Reference proteome</keyword>
<gene>
    <name evidence="1" type="ORF">C7374_10573</name>
</gene>
<organism evidence="1 2">
    <name type="scientific">Falsochrobactrum ovis</name>
    <dbReference type="NCBI Taxonomy" id="1293442"/>
    <lineage>
        <taxon>Bacteria</taxon>
        <taxon>Pseudomonadati</taxon>
        <taxon>Pseudomonadota</taxon>
        <taxon>Alphaproteobacteria</taxon>
        <taxon>Hyphomicrobiales</taxon>
        <taxon>Brucellaceae</taxon>
        <taxon>Falsochrobactrum</taxon>
    </lineage>
</organism>
<protein>
    <submittedName>
        <fullName evidence="1">Uncharacterized protein</fullName>
    </submittedName>
</protein>
<dbReference type="RefSeq" id="WP_111575197.1">
    <property type="nucleotide sequence ID" value="NZ_JBHEEY010000004.1"/>
</dbReference>
<sequence length="174" mass="20658">MSKINWCLELVRIVPTTAIGIAVAYVAFSQWLTANTKVKLALFERRWSVYQAIVQKFQDFHLPDRKPIDEFIEEMNVLMLEIPFLFGHEINVVMNEWIGLAREFDIVKNDALCRDVNNQLNSRAREEKEELRSKIKAKVQEFGRLSSSYMDMSQEPFEFCRWFRQWRIKHQAAP</sequence>
<comment type="caution">
    <text evidence="1">The sequence shown here is derived from an EMBL/GenBank/DDBJ whole genome shotgun (WGS) entry which is preliminary data.</text>
</comment>
<name>A0A364JV87_9HYPH</name>
<evidence type="ECO:0000313" key="1">
    <source>
        <dbReference type="EMBL" id="RAK29024.1"/>
    </source>
</evidence>
<reference evidence="1 2" key="1">
    <citation type="submission" date="2018-06" db="EMBL/GenBank/DDBJ databases">
        <title>Genomic Encyclopedia of Type Strains, Phase IV (KMG-IV): sequencing the most valuable type-strain genomes for metagenomic binning, comparative biology and taxonomic classification.</title>
        <authorList>
            <person name="Goeker M."/>
        </authorList>
    </citation>
    <scope>NUCLEOTIDE SEQUENCE [LARGE SCALE GENOMIC DNA]</scope>
    <source>
        <strain evidence="1 2">DSM 26720</strain>
    </source>
</reference>
<dbReference type="AlphaFoldDB" id="A0A364JV87"/>
<proteinExistence type="predicted"/>
<dbReference type="EMBL" id="QLMK01000005">
    <property type="protein sequence ID" value="RAK29024.1"/>
    <property type="molecule type" value="Genomic_DNA"/>
</dbReference>
<dbReference type="OrthoDB" id="8372419at2"/>
<accession>A0A364JV87</accession>